<name>A0A1X3H8Y9_9BRAD</name>
<protein>
    <submittedName>
        <fullName evidence="2">Uncharacterized protein</fullName>
    </submittedName>
</protein>
<gene>
    <name evidence="2" type="ORF">BSZ18_12965</name>
</gene>
<evidence type="ECO:0000313" key="3">
    <source>
        <dbReference type="Proteomes" id="UP000193553"/>
    </source>
</evidence>
<dbReference type="AlphaFoldDB" id="A0A1X3H8Y9"/>
<accession>A0A1X3H8Y9</accession>
<organism evidence="2 3">
    <name type="scientific">Bradyrhizobium canariense</name>
    <dbReference type="NCBI Taxonomy" id="255045"/>
    <lineage>
        <taxon>Bacteria</taxon>
        <taxon>Pseudomonadati</taxon>
        <taxon>Pseudomonadota</taxon>
        <taxon>Alphaproteobacteria</taxon>
        <taxon>Hyphomicrobiales</taxon>
        <taxon>Nitrobacteraceae</taxon>
        <taxon>Bradyrhizobium</taxon>
    </lineage>
</organism>
<evidence type="ECO:0000313" key="2">
    <source>
        <dbReference type="EMBL" id="OSJ12432.1"/>
    </source>
</evidence>
<reference evidence="2 3" key="1">
    <citation type="submission" date="2017-03" db="EMBL/GenBank/DDBJ databases">
        <title>Whole genome sequences of fourteen strains of Bradyrhizobium canariense and one strain of Bradyrhizobium japonicum isolated from Lupinus (Papilionoideae: Genisteae) species in Algeria.</title>
        <authorList>
            <person name="Crovadore J."/>
            <person name="Chekireb D."/>
            <person name="Brachmann A."/>
            <person name="Chablais R."/>
            <person name="Cochard B."/>
            <person name="Lefort F."/>
        </authorList>
    </citation>
    <scope>NUCLEOTIDE SEQUENCE [LARGE SCALE GENOMIC DNA]</scope>
    <source>
        <strain evidence="2 3">UBMA195</strain>
    </source>
</reference>
<proteinExistence type="predicted"/>
<feature type="region of interest" description="Disordered" evidence="1">
    <location>
        <begin position="16"/>
        <end position="47"/>
    </location>
</feature>
<comment type="caution">
    <text evidence="2">The sequence shown here is derived from an EMBL/GenBank/DDBJ whole genome shotgun (WGS) entry which is preliminary data.</text>
</comment>
<evidence type="ECO:0000256" key="1">
    <source>
        <dbReference type="SAM" id="MobiDB-lite"/>
    </source>
</evidence>
<sequence>MQECLREEPRGLSCAGMIHAQERQPMPPKKPARPAAKKAAPSKAQRHMQIRLSEDGWKQLRMLSIETGRPTQGLALEAFTDLMKKHGKNVEISGPDTDE</sequence>
<dbReference type="EMBL" id="NAFI01000166">
    <property type="protein sequence ID" value="OSJ12432.1"/>
    <property type="molecule type" value="Genomic_DNA"/>
</dbReference>
<dbReference type="Proteomes" id="UP000193553">
    <property type="component" value="Unassembled WGS sequence"/>
</dbReference>